<feature type="compositionally biased region" description="Basic and acidic residues" evidence="3">
    <location>
        <begin position="621"/>
        <end position="644"/>
    </location>
</feature>
<evidence type="ECO:0000313" key="4">
    <source>
        <dbReference type="EMBL" id="CAG9121736.1"/>
    </source>
</evidence>
<sequence length="714" mass="79583">MVVFKSIIFRVLKSKCLRRCSYSTVPNPGLLSDINVLDFTRVIAGPFCTMTLGDLGANVIKVESLDGDEARKWGPPFIKDSTDAYYFLSVNRNKKSVCIDLKSQEGKKVFHDLAKKCDVMVENFVPGKLDELEVGYEKLSQLNPQLIYCAITGFGPTGPYAKKPGYDVIAAAMGGLINLTGHPEGEPVKGAVPLTDICTGLHAYGAIMTALYHRQKTGKGQRIDCNLLSTQINVLINLATTYLNCGIEGQRWGTAHASIVPYQAFKTKDGYLVLGTGSNAQFKDLCKLINREDLVDDARFKTNSDRVANRVELIKIISDIIVTKTKKEWSDIFRQASFPNGPVNTLREVFEDEHVKEIGLVKELAHPLAGAVRVAGPPTVYSEGGNEVRTAPPLLGQHTREILSEFLGYGSKRIDDLYSNKVPTEPAQPPVELTLRKTRPRERRQVIWTTDTVDNEHMNKKKSKCCCIYEKPHKFGESDDERDDDTEHCHGHTPHDHRHDHGASCTLHDHGSDTQVRHTLRHGHTPHEHRHDHGASCTLHDHGSDTQVRHTPRHGHTPHDHRHDHGASCTLHDHGSDTQVRHTPRHGHTPHDHRHDHGASCTLHDHGSDTQVRHTPRHGHTPHEHRHDHGASCTLHDHGSDTQVRHTPRHGHTPHEHRHDHGASCTLHDHGSDTQEQPRSASPQRTAVIVLKPKSPPPPPPADQPAPDDSQSEE</sequence>
<feature type="compositionally biased region" description="Basic and acidic residues" evidence="3">
    <location>
        <begin position="485"/>
        <end position="516"/>
    </location>
</feature>
<dbReference type="SUPFAM" id="SSF89796">
    <property type="entry name" value="CoA-transferase family III (CaiB/BaiF)"/>
    <property type="match status" value="1"/>
</dbReference>
<feature type="compositionally biased region" description="Low complexity" evidence="3">
    <location>
        <begin position="705"/>
        <end position="714"/>
    </location>
</feature>
<comment type="caution">
    <text evidence="4">The sequence shown here is derived from an EMBL/GenBank/DDBJ whole genome shotgun (WGS) entry which is preliminary data.</text>
</comment>
<dbReference type="InterPro" id="IPR003673">
    <property type="entry name" value="CoA-Trfase_fam_III"/>
</dbReference>
<feature type="compositionally biased region" description="Polar residues" evidence="3">
    <location>
        <begin position="674"/>
        <end position="685"/>
    </location>
</feature>
<gene>
    <name evidence="4" type="ORF">PLXY2_LOCUS7443</name>
</gene>
<dbReference type="Pfam" id="PF07491">
    <property type="entry name" value="PPI_Ypi1"/>
    <property type="match status" value="1"/>
</dbReference>
<name>A0A8S4F0X9_PLUXY</name>
<dbReference type="Pfam" id="PF02515">
    <property type="entry name" value="CoA_transf_3"/>
    <property type="match status" value="1"/>
</dbReference>
<dbReference type="Gene3D" id="3.40.50.10540">
    <property type="entry name" value="Crotonobetainyl-coa:carnitine coa-transferase, domain 1"/>
    <property type="match status" value="1"/>
</dbReference>
<dbReference type="GO" id="GO:0004865">
    <property type="term" value="F:protein serine/threonine phosphatase inhibitor activity"/>
    <property type="evidence" value="ECO:0007669"/>
    <property type="project" value="InterPro"/>
</dbReference>
<keyword evidence="2" id="KW-0808">Transferase</keyword>
<keyword evidence="5" id="KW-1185">Reference proteome</keyword>
<accession>A0A8S4F0X9</accession>
<evidence type="ECO:0000256" key="3">
    <source>
        <dbReference type="SAM" id="MobiDB-lite"/>
    </source>
</evidence>
<dbReference type="InterPro" id="IPR050483">
    <property type="entry name" value="CoA-transferase_III_domain"/>
</dbReference>
<evidence type="ECO:0000256" key="1">
    <source>
        <dbReference type="ARBA" id="ARBA00008383"/>
    </source>
</evidence>
<proteinExistence type="inferred from homology"/>
<protein>
    <submittedName>
        <fullName evidence="4">(diamondback moth) hypothetical protein</fullName>
    </submittedName>
</protein>
<dbReference type="GO" id="GO:0005739">
    <property type="term" value="C:mitochondrion"/>
    <property type="evidence" value="ECO:0007669"/>
    <property type="project" value="TreeGrafter"/>
</dbReference>
<dbReference type="EMBL" id="CAJHNJ030000025">
    <property type="protein sequence ID" value="CAG9121736.1"/>
    <property type="molecule type" value="Genomic_DNA"/>
</dbReference>
<dbReference type="GO" id="GO:0047369">
    <property type="term" value="F:succinate-hydroxymethylglutarate CoA-transferase activity"/>
    <property type="evidence" value="ECO:0007669"/>
    <property type="project" value="TreeGrafter"/>
</dbReference>
<dbReference type="FunFam" id="3.30.1540.10:FF:000005">
    <property type="entry name" value="succinate--hydroxymethylglutarate CoA-transferase isoform X4"/>
    <property type="match status" value="1"/>
</dbReference>
<feature type="compositionally biased region" description="Basic and acidic residues" evidence="3">
    <location>
        <begin position="653"/>
        <end position="673"/>
    </location>
</feature>
<feature type="compositionally biased region" description="Basic and acidic residues" evidence="3">
    <location>
        <begin position="589"/>
        <end position="612"/>
    </location>
</feature>
<organism evidence="4 5">
    <name type="scientific">Plutella xylostella</name>
    <name type="common">Diamondback moth</name>
    <name type="synonym">Plutella maculipennis</name>
    <dbReference type="NCBI Taxonomy" id="51655"/>
    <lineage>
        <taxon>Eukaryota</taxon>
        <taxon>Metazoa</taxon>
        <taxon>Ecdysozoa</taxon>
        <taxon>Arthropoda</taxon>
        <taxon>Hexapoda</taxon>
        <taxon>Insecta</taxon>
        <taxon>Pterygota</taxon>
        <taxon>Neoptera</taxon>
        <taxon>Endopterygota</taxon>
        <taxon>Lepidoptera</taxon>
        <taxon>Glossata</taxon>
        <taxon>Ditrysia</taxon>
        <taxon>Yponomeutoidea</taxon>
        <taxon>Plutellidae</taxon>
        <taxon>Plutella</taxon>
    </lineage>
</organism>
<dbReference type="Gene3D" id="3.30.1540.10">
    <property type="entry name" value="formyl-coa transferase, domain 3"/>
    <property type="match status" value="1"/>
</dbReference>
<evidence type="ECO:0000313" key="5">
    <source>
        <dbReference type="Proteomes" id="UP000653454"/>
    </source>
</evidence>
<feature type="compositionally biased region" description="Pro residues" evidence="3">
    <location>
        <begin position="694"/>
        <end position="704"/>
    </location>
</feature>
<evidence type="ECO:0000256" key="2">
    <source>
        <dbReference type="ARBA" id="ARBA00022679"/>
    </source>
</evidence>
<dbReference type="InterPro" id="IPR023606">
    <property type="entry name" value="CoA-Trfase_III_dom_1_sf"/>
</dbReference>
<feature type="compositionally biased region" description="Basic and acidic residues" evidence="3">
    <location>
        <begin position="557"/>
        <end position="580"/>
    </location>
</feature>
<feature type="region of interest" description="Disordered" evidence="3">
    <location>
        <begin position="476"/>
        <end position="714"/>
    </location>
</feature>
<comment type="similarity">
    <text evidence="1">Belongs to the CoA-transferase III family.</text>
</comment>
<dbReference type="PANTHER" id="PTHR48207:SF3">
    <property type="entry name" value="SUCCINATE--HYDROXYMETHYLGLUTARATE COA-TRANSFERASE"/>
    <property type="match status" value="1"/>
</dbReference>
<reference evidence="4" key="1">
    <citation type="submission" date="2020-11" db="EMBL/GenBank/DDBJ databases">
        <authorList>
            <person name="Whiteford S."/>
        </authorList>
    </citation>
    <scope>NUCLEOTIDE SEQUENCE</scope>
</reference>
<dbReference type="InterPro" id="IPR011107">
    <property type="entry name" value="PPI_Ypi1"/>
</dbReference>
<feature type="compositionally biased region" description="Basic and acidic residues" evidence="3">
    <location>
        <begin position="525"/>
        <end position="548"/>
    </location>
</feature>
<dbReference type="InterPro" id="IPR044855">
    <property type="entry name" value="CoA-Trfase_III_dom3_sf"/>
</dbReference>
<dbReference type="Proteomes" id="UP000653454">
    <property type="component" value="Unassembled WGS sequence"/>
</dbReference>
<dbReference type="PANTHER" id="PTHR48207">
    <property type="entry name" value="SUCCINATE--HYDROXYMETHYLGLUTARATE COA-TRANSFERASE"/>
    <property type="match status" value="1"/>
</dbReference>
<dbReference type="AlphaFoldDB" id="A0A8S4F0X9"/>